<accession>A4RX86</accession>
<sequence>DQVDWYAVLDAPLVEIVKCIRCRGMHWMLARRIKGILKRVMAQRGCLSLEFLRDTPTRDANEYLLALDGMGVKTTSCVLLLALHRTDFPVDVNVGRIMARLGWVPLE</sequence>
<evidence type="ECO:0000313" key="2">
    <source>
        <dbReference type="Proteomes" id="UP000001568"/>
    </source>
</evidence>
<dbReference type="InterPro" id="IPR003265">
    <property type="entry name" value="HhH-GPD_domain"/>
</dbReference>
<dbReference type="STRING" id="436017.A4RX86"/>
<gene>
    <name evidence="1" type="ORF">OSTLU_9330</name>
</gene>
<dbReference type="EMBL" id="CP000585">
    <property type="protein sequence ID" value="ABO96003.1"/>
    <property type="molecule type" value="Genomic_DNA"/>
</dbReference>
<dbReference type="RefSeq" id="XP_001417710.1">
    <property type="nucleotide sequence ID" value="XM_001417673.1"/>
</dbReference>
<dbReference type="OMA" id="EDIVDWE"/>
<dbReference type="GO" id="GO:0141166">
    <property type="term" value="P:chromosomal 5-methylcytosine DNA demethylation pathway"/>
    <property type="evidence" value="ECO:0007669"/>
    <property type="project" value="InterPro"/>
</dbReference>
<dbReference type="AlphaFoldDB" id="A4RX86"/>
<protein>
    <recommendedName>
        <fullName evidence="3">HhH-GPD domain-containing protein</fullName>
    </recommendedName>
</protein>
<evidence type="ECO:0008006" key="3">
    <source>
        <dbReference type="Google" id="ProtNLM"/>
    </source>
</evidence>
<dbReference type="Gene3D" id="1.10.1670.10">
    <property type="entry name" value="Helix-hairpin-Helix base-excision DNA repair enzymes (C-terminal)"/>
    <property type="match status" value="1"/>
</dbReference>
<reference evidence="1 2" key="1">
    <citation type="journal article" date="2007" name="Proc. Natl. Acad. Sci. U.S.A.">
        <title>The tiny eukaryote Ostreococcus provides genomic insights into the paradox of plankton speciation.</title>
        <authorList>
            <person name="Palenik B."/>
            <person name="Grimwood J."/>
            <person name="Aerts A."/>
            <person name="Rouze P."/>
            <person name="Salamov A."/>
            <person name="Putnam N."/>
            <person name="Dupont C."/>
            <person name="Jorgensen R."/>
            <person name="Derelle E."/>
            <person name="Rombauts S."/>
            <person name="Zhou K."/>
            <person name="Otillar R."/>
            <person name="Merchant S.S."/>
            <person name="Podell S."/>
            <person name="Gaasterland T."/>
            <person name="Napoli C."/>
            <person name="Gendler K."/>
            <person name="Manuell A."/>
            <person name="Tai V."/>
            <person name="Vallon O."/>
            <person name="Piganeau G."/>
            <person name="Jancek S."/>
            <person name="Heijde M."/>
            <person name="Jabbari K."/>
            <person name="Bowler C."/>
            <person name="Lohr M."/>
            <person name="Robbens S."/>
            <person name="Werner G."/>
            <person name="Dubchak I."/>
            <person name="Pazour G.J."/>
            <person name="Ren Q."/>
            <person name="Paulsen I."/>
            <person name="Delwiche C."/>
            <person name="Schmutz J."/>
            <person name="Rokhsar D."/>
            <person name="Van de Peer Y."/>
            <person name="Moreau H."/>
            <person name="Grigoriev I.V."/>
        </authorList>
    </citation>
    <scope>NUCLEOTIDE SEQUENCE [LARGE SCALE GENOMIC DNA]</scope>
    <source>
        <strain evidence="1 2">CCE9901</strain>
    </source>
</reference>
<dbReference type="CDD" id="cd00056">
    <property type="entry name" value="ENDO3c"/>
    <property type="match status" value="1"/>
</dbReference>
<dbReference type="Proteomes" id="UP000001568">
    <property type="component" value="Chromosome 5"/>
</dbReference>
<dbReference type="Gene3D" id="1.10.340.30">
    <property type="entry name" value="Hypothetical protein, domain 2"/>
    <property type="match status" value="1"/>
</dbReference>
<feature type="non-terminal residue" evidence="1">
    <location>
        <position position="1"/>
    </location>
</feature>
<feature type="non-terminal residue" evidence="1">
    <location>
        <position position="107"/>
    </location>
</feature>
<dbReference type="HOGENOM" id="CLU_2216725_0_0_1"/>
<dbReference type="SUPFAM" id="SSF48150">
    <property type="entry name" value="DNA-glycosylase"/>
    <property type="match status" value="1"/>
</dbReference>
<dbReference type="InterPro" id="IPR023170">
    <property type="entry name" value="HhH_base_excis_C"/>
</dbReference>
<dbReference type="GO" id="GO:0006284">
    <property type="term" value="P:base-excision repair"/>
    <property type="evidence" value="ECO:0007669"/>
    <property type="project" value="InterPro"/>
</dbReference>
<dbReference type="OrthoDB" id="5607at2759"/>
<keyword evidence="2" id="KW-1185">Reference proteome</keyword>
<organism evidence="1 2">
    <name type="scientific">Ostreococcus lucimarinus (strain CCE9901)</name>
    <dbReference type="NCBI Taxonomy" id="436017"/>
    <lineage>
        <taxon>Eukaryota</taxon>
        <taxon>Viridiplantae</taxon>
        <taxon>Chlorophyta</taxon>
        <taxon>Mamiellophyceae</taxon>
        <taxon>Mamiellales</taxon>
        <taxon>Bathycoccaceae</taxon>
        <taxon>Ostreococcus</taxon>
    </lineage>
</organism>
<dbReference type="Gramene" id="ABO96003">
    <property type="protein sequence ID" value="ABO96003"/>
    <property type="gene ID" value="OSTLU_9330"/>
</dbReference>
<proteinExistence type="predicted"/>
<name>A4RX86_OSTLU</name>
<dbReference type="KEGG" id="olu:OSTLU_9330"/>
<dbReference type="PANTHER" id="PTHR46213">
    <property type="entry name" value="TRANSCRIPTIONAL ACTIVATOR DEMETER"/>
    <property type="match status" value="1"/>
</dbReference>
<dbReference type="GO" id="GO:0019104">
    <property type="term" value="F:DNA N-glycosylase activity"/>
    <property type="evidence" value="ECO:0007669"/>
    <property type="project" value="InterPro"/>
</dbReference>
<dbReference type="InterPro" id="IPR011257">
    <property type="entry name" value="DNA_glycosylase"/>
</dbReference>
<dbReference type="InterPro" id="IPR044811">
    <property type="entry name" value="DME/ROS1"/>
</dbReference>
<dbReference type="GO" id="GO:0035514">
    <property type="term" value="F:DNA demethylase activity"/>
    <property type="evidence" value="ECO:0007669"/>
    <property type="project" value="InterPro"/>
</dbReference>
<dbReference type="GeneID" id="5001818"/>
<dbReference type="PANTHER" id="PTHR46213:SF13">
    <property type="entry name" value="DEMETER-LIKE PROTEIN 2-RELATED"/>
    <property type="match status" value="1"/>
</dbReference>
<evidence type="ECO:0000313" key="1">
    <source>
        <dbReference type="EMBL" id="ABO96003.1"/>
    </source>
</evidence>